<dbReference type="GO" id="GO:0003677">
    <property type="term" value="F:DNA binding"/>
    <property type="evidence" value="ECO:0007669"/>
    <property type="project" value="UniProtKB-KW"/>
</dbReference>
<dbReference type="InterPro" id="IPR036388">
    <property type="entry name" value="WH-like_DNA-bd_sf"/>
</dbReference>
<dbReference type="Pfam" id="PF00455">
    <property type="entry name" value="DeoRC"/>
    <property type="match status" value="1"/>
</dbReference>
<dbReference type="PRINTS" id="PR00037">
    <property type="entry name" value="HTHLACR"/>
</dbReference>
<sequence length="263" mass="28273">MIFQNLPNCSHVQAEERQFMIEQHLQKVEFASLEELSERVDVSVSTVRRDLTLLEAKGALRRTHGGARLVSPKSDEFAFTARDTHQLDEKEAIGEAVAALIQPNQGVIIDAGTTTYHVAKYLGEKASHVITNSLPVANHFGSDNSVEVLVTGGVIYPRLGVLVGPLAVESLSGMHADVAVMSAGGITLDGITNSHALLIDIQQAMLKSAQRIIFCLDHTKFNRRSVSPLCGLDAIDTIVTDTQAPADLVAELKKTGTEVVIAG</sequence>
<dbReference type="Gene3D" id="3.40.50.1360">
    <property type="match status" value="1"/>
</dbReference>
<name>A0A381XEG2_9ZZZZ</name>
<evidence type="ECO:0000256" key="4">
    <source>
        <dbReference type="ARBA" id="ARBA00023163"/>
    </source>
</evidence>
<dbReference type="SMART" id="SM01134">
    <property type="entry name" value="DeoRC"/>
    <property type="match status" value="1"/>
</dbReference>
<accession>A0A381XEG2</accession>
<keyword evidence="3" id="KW-0238">DNA-binding</keyword>
<dbReference type="SMART" id="SM00420">
    <property type="entry name" value="HTH_DEOR"/>
    <property type="match status" value="1"/>
</dbReference>
<protein>
    <recommendedName>
        <fullName evidence="5">HTH deoR-type domain-containing protein</fullName>
    </recommendedName>
</protein>
<dbReference type="Gene3D" id="1.10.10.10">
    <property type="entry name" value="Winged helix-like DNA-binding domain superfamily/Winged helix DNA-binding domain"/>
    <property type="match status" value="1"/>
</dbReference>
<dbReference type="PANTHER" id="PTHR30363">
    <property type="entry name" value="HTH-TYPE TRANSCRIPTIONAL REGULATOR SRLR-RELATED"/>
    <property type="match status" value="1"/>
</dbReference>
<dbReference type="PANTHER" id="PTHR30363:SF4">
    <property type="entry name" value="GLYCEROL-3-PHOSPHATE REGULON REPRESSOR"/>
    <property type="match status" value="1"/>
</dbReference>
<dbReference type="InterPro" id="IPR018356">
    <property type="entry name" value="Tscrpt_reg_HTH_DeoR_CS"/>
</dbReference>
<evidence type="ECO:0000256" key="2">
    <source>
        <dbReference type="ARBA" id="ARBA00023015"/>
    </source>
</evidence>
<keyword evidence="4" id="KW-0804">Transcription</keyword>
<gene>
    <name evidence="6" type="ORF">METZ01_LOCUS115864</name>
</gene>
<dbReference type="PROSITE" id="PS51000">
    <property type="entry name" value="HTH_DEOR_2"/>
    <property type="match status" value="1"/>
</dbReference>
<evidence type="ECO:0000256" key="1">
    <source>
        <dbReference type="ARBA" id="ARBA00022491"/>
    </source>
</evidence>
<dbReference type="InterPro" id="IPR037171">
    <property type="entry name" value="NagB/RpiA_transferase-like"/>
</dbReference>
<reference evidence="6" key="1">
    <citation type="submission" date="2018-05" db="EMBL/GenBank/DDBJ databases">
        <authorList>
            <person name="Lanie J.A."/>
            <person name="Ng W.-L."/>
            <person name="Kazmierczak K.M."/>
            <person name="Andrzejewski T.M."/>
            <person name="Davidsen T.M."/>
            <person name="Wayne K.J."/>
            <person name="Tettelin H."/>
            <person name="Glass J.I."/>
            <person name="Rusch D."/>
            <person name="Podicherti R."/>
            <person name="Tsui H.-C.T."/>
            <person name="Winkler M.E."/>
        </authorList>
    </citation>
    <scope>NUCLEOTIDE SEQUENCE</scope>
</reference>
<dbReference type="AlphaFoldDB" id="A0A381XEG2"/>
<dbReference type="InterPro" id="IPR036390">
    <property type="entry name" value="WH_DNA-bd_sf"/>
</dbReference>
<dbReference type="SUPFAM" id="SSF100950">
    <property type="entry name" value="NagB/RpiA/CoA transferase-like"/>
    <property type="match status" value="1"/>
</dbReference>
<proteinExistence type="predicted"/>
<dbReference type="GO" id="GO:0003700">
    <property type="term" value="F:DNA-binding transcription factor activity"/>
    <property type="evidence" value="ECO:0007669"/>
    <property type="project" value="InterPro"/>
</dbReference>
<dbReference type="SUPFAM" id="SSF46785">
    <property type="entry name" value="Winged helix' DNA-binding domain"/>
    <property type="match status" value="1"/>
</dbReference>
<dbReference type="InterPro" id="IPR014036">
    <property type="entry name" value="DeoR-like_C"/>
</dbReference>
<keyword evidence="1" id="KW-0678">Repressor</keyword>
<dbReference type="Pfam" id="PF08220">
    <property type="entry name" value="HTH_DeoR"/>
    <property type="match status" value="1"/>
</dbReference>
<organism evidence="6">
    <name type="scientific">marine metagenome</name>
    <dbReference type="NCBI Taxonomy" id="408172"/>
    <lineage>
        <taxon>unclassified sequences</taxon>
        <taxon>metagenomes</taxon>
        <taxon>ecological metagenomes</taxon>
    </lineage>
</organism>
<evidence type="ECO:0000256" key="3">
    <source>
        <dbReference type="ARBA" id="ARBA00023125"/>
    </source>
</evidence>
<dbReference type="EMBL" id="UINC01014847">
    <property type="protein sequence ID" value="SVA63010.1"/>
    <property type="molecule type" value="Genomic_DNA"/>
</dbReference>
<dbReference type="InterPro" id="IPR050313">
    <property type="entry name" value="Carb_Metab_HTH_regulators"/>
</dbReference>
<keyword evidence="2" id="KW-0805">Transcription regulation</keyword>
<dbReference type="InterPro" id="IPR001034">
    <property type="entry name" value="DeoR_HTH"/>
</dbReference>
<feature type="domain" description="HTH deoR-type" evidence="5">
    <location>
        <begin position="14"/>
        <end position="69"/>
    </location>
</feature>
<dbReference type="PROSITE" id="PS00894">
    <property type="entry name" value="HTH_DEOR_1"/>
    <property type="match status" value="1"/>
</dbReference>
<evidence type="ECO:0000259" key="5">
    <source>
        <dbReference type="PROSITE" id="PS51000"/>
    </source>
</evidence>
<evidence type="ECO:0000313" key="6">
    <source>
        <dbReference type="EMBL" id="SVA63010.1"/>
    </source>
</evidence>